<dbReference type="EMBL" id="CAJJDM010000026">
    <property type="protein sequence ID" value="CAD8058599.1"/>
    <property type="molecule type" value="Genomic_DNA"/>
</dbReference>
<protein>
    <submittedName>
        <fullName evidence="1">Uncharacterized protein</fullName>
    </submittedName>
</protein>
<sequence length="106" mass="12529">MDLYQHSYTLPPKRLCKEPKLAISILKRKFVEPIQDFAGVRRTRTSFSPQRRMKSIQTRQKSAIQTFNFEVGQIIVPKRNSRVTRFQGPNFPFNLNYLIKQMNALK</sequence>
<name>A0A8S1KT75_PARPR</name>
<gene>
    <name evidence="1" type="ORF">PPRIM_AZ9-3.1.T0270302</name>
</gene>
<evidence type="ECO:0000313" key="1">
    <source>
        <dbReference type="EMBL" id="CAD8058599.1"/>
    </source>
</evidence>
<proteinExistence type="predicted"/>
<accession>A0A8S1KT75</accession>
<organism evidence="1 2">
    <name type="scientific">Paramecium primaurelia</name>
    <dbReference type="NCBI Taxonomy" id="5886"/>
    <lineage>
        <taxon>Eukaryota</taxon>
        <taxon>Sar</taxon>
        <taxon>Alveolata</taxon>
        <taxon>Ciliophora</taxon>
        <taxon>Intramacronucleata</taxon>
        <taxon>Oligohymenophorea</taxon>
        <taxon>Peniculida</taxon>
        <taxon>Parameciidae</taxon>
        <taxon>Paramecium</taxon>
    </lineage>
</organism>
<dbReference type="AlphaFoldDB" id="A0A8S1KT75"/>
<dbReference type="OMA" id="MDIYQHS"/>
<comment type="caution">
    <text evidence="1">The sequence shown here is derived from an EMBL/GenBank/DDBJ whole genome shotgun (WGS) entry which is preliminary data.</text>
</comment>
<keyword evidence="2" id="KW-1185">Reference proteome</keyword>
<reference evidence="1" key="1">
    <citation type="submission" date="2021-01" db="EMBL/GenBank/DDBJ databases">
        <authorList>
            <consortium name="Genoscope - CEA"/>
            <person name="William W."/>
        </authorList>
    </citation>
    <scope>NUCLEOTIDE SEQUENCE</scope>
</reference>
<evidence type="ECO:0000313" key="2">
    <source>
        <dbReference type="Proteomes" id="UP000688137"/>
    </source>
</evidence>
<dbReference type="Proteomes" id="UP000688137">
    <property type="component" value="Unassembled WGS sequence"/>
</dbReference>